<evidence type="ECO:0000259" key="1">
    <source>
        <dbReference type="Pfam" id="PF08874"/>
    </source>
</evidence>
<reference evidence="2 3" key="1">
    <citation type="submission" date="2017-10" db="EMBL/GenBank/DDBJ databases">
        <title>The draft genome sequence of Lewinella marina KCTC 32374.</title>
        <authorList>
            <person name="Wang K."/>
        </authorList>
    </citation>
    <scope>NUCLEOTIDE SEQUENCE [LARGE SCALE GENOMIC DNA]</scope>
    <source>
        <strain evidence="2 3">MKG-38</strain>
    </source>
</reference>
<dbReference type="EMBL" id="PDLO01000001">
    <property type="protein sequence ID" value="PHL00440.1"/>
    <property type="molecule type" value="Genomic_DNA"/>
</dbReference>
<comment type="caution">
    <text evidence="2">The sequence shown here is derived from an EMBL/GenBank/DDBJ whole genome shotgun (WGS) entry which is preliminary data.</text>
</comment>
<evidence type="ECO:0000313" key="3">
    <source>
        <dbReference type="Proteomes" id="UP000226437"/>
    </source>
</evidence>
<dbReference type="AlphaFoldDB" id="A0A2G0CKD4"/>
<protein>
    <submittedName>
        <fullName evidence="2">DUF1835 domain-containing protein</fullName>
    </submittedName>
</protein>
<sequence>MANYHFLNGDALLSQFPASVPGERLVVRECLVQGPVRAPDLEAFFRMRADFLKGQYGDVVNLDYAAAVAGELKRTREIPAGDKVCLWFEDDLFCQVNLWFTVSLLQRWRPATPVWLVRPPRHTPYAFGGLSGDELREAYDNRRRLEDPGAFADLWDAYRLDDRPRLRRTAESMQAAHPYILPAVEAHLDRFPLDGRAGRPERVLRAIVAELGTADVGPVFREFSRRAGIYGFGDLQVQRLLVRMLG</sequence>
<gene>
    <name evidence="2" type="ORF">CGL56_05255</name>
</gene>
<feature type="domain" description="DUF1835" evidence="1">
    <location>
        <begin position="26"/>
        <end position="107"/>
    </location>
</feature>
<dbReference type="Pfam" id="PF08874">
    <property type="entry name" value="DUF1835"/>
    <property type="match status" value="1"/>
</dbReference>
<name>A0A2G0CKD4_9BACT</name>
<dbReference type="RefSeq" id="WP_099105419.1">
    <property type="nucleotide sequence ID" value="NZ_JAATJF010000001.1"/>
</dbReference>
<dbReference type="OrthoDB" id="127805at2"/>
<organism evidence="2 3">
    <name type="scientific">Neolewinella marina</name>
    <dbReference type="NCBI Taxonomy" id="438751"/>
    <lineage>
        <taxon>Bacteria</taxon>
        <taxon>Pseudomonadati</taxon>
        <taxon>Bacteroidota</taxon>
        <taxon>Saprospiria</taxon>
        <taxon>Saprospirales</taxon>
        <taxon>Lewinellaceae</taxon>
        <taxon>Neolewinella</taxon>
    </lineage>
</organism>
<accession>A0A2G0CKD4</accession>
<evidence type="ECO:0000313" key="2">
    <source>
        <dbReference type="EMBL" id="PHL00440.1"/>
    </source>
</evidence>
<proteinExistence type="predicted"/>
<dbReference type="InterPro" id="IPR014973">
    <property type="entry name" value="DUF1835"/>
</dbReference>
<keyword evidence="3" id="KW-1185">Reference proteome</keyword>
<dbReference type="Proteomes" id="UP000226437">
    <property type="component" value="Unassembled WGS sequence"/>
</dbReference>